<dbReference type="RefSeq" id="WP_125646589.1">
    <property type="nucleotide sequence ID" value="NZ_JBHTOH010000014.1"/>
</dbReference>
<gene>
    <name evidence="3" type="ORF">ACFQ4R_01965</name>
</gene>
<organism evidence="3 4">
    <name type="scientific">Lapidilactobacillus gannanensis</name>
    <dbReference type="NCBI Taxonomy" id="2486002"/>
    <lineage>
        <taxon>Bacteria</taxon>
        <taxon>Bacillati</taxon>
        <taxon>Bacillota</taxon>
        <taxon>Bacilli</taxon>
        <taxon>Lactobacillales</taxon>
        <taxon>Lactobacillaceae</taxon>
        <taxon>Lapidilactobacillus</taxon>
    </lineage>
</organism>
<evidence type="ECO:0000313" key="4">
    <source>
        <dbReference type="Proteomes" id="UP001597191"/>
    </source>
</evidence>
<reference evidence="4" key="1">
    <citation type="journal article" date="2019" name="Int. J. Syst. Evol. Microbiol.">
        <title>The Global Catalogue of Microorganisms (GCM) 10K type strain sequencing project: providing services to taxonomists for standard genome sequencing and annotation.</title>
        <authorList>
            <consortium name="The Broad Institute Genomics Platform"/>
            <consortium name="The Broad Institute Genome Sequencing Center for Infectious Disease"/>
            <person name="Wu L."/>
            <person name="Ma J."/>
        </authorList>
    </citation>
    <scope>NUCLEOTIDE SEQUENCE [LARGE SCALE GENOMIC DNA]</scope>
    <source>
        <strain evidence="4">CCM 8937</strain>
    </source>
</reference>
<dbReference type="InterPro" id="IPR007060">
    <property type="entry name" value="FtsL/DivIC"/>
</dbReference>
<dbReference type="Proteomes" id="UP001597191">
    <property type="component" value="Unassembled WGS sequence"/>
</dbReference>
<keyword evidence="2" id="KW-1133">Transmembrane helix</keyword>
<protein>
    <submittedName>
        <fullName evidence="3">Septum formation initiator family protein</fullName>
    </submittedName>
</protein>
<keyword evidence="2" id="KW-0812">Transmembrane</keyword>
<evidence type="ECO:0000256" key="2">
    <source>
        <dbReference type="SAM" id="Phobius"/>
    </source>
</evidence>
<dbReference type="Pfam" id="PF04977">
    <property type="entry name" value="DivIC"/>
    <property type="match status" value="1"/>
</dbReference>
<keyword evidence="1" id="KW-0175">Coiled coil</keyword>
<keyword evidence="4" id="KW-1185">Reference proteome</keyword>
<accession>A0ABW4BLD7</accession>
<comment type="caution">
    <text evidence="3">The sequence shown here is derived from an EMBL/GenBank/DDBJ whole genome shotgun (WGS) entry which is preliminary data.</text>
</comment>
<dbReference type="PANTHER" id="PTHR40027:SF1">
    <property type="entry name" value="CELL DIVISION PROTEIN DIVIC"/>
    <property type="match status" value="1"/>
</dbReference>
<dbReference type="EMBL" id="JBHTOH010000014">
    <property type="protein sequence ID" value="MFD1410390.1"/>
    <property type="molecule type" value="Genomic_DNA"/>
</dbReference>
<dbReference type="InterPro" id="IPR039076">
    <property type="entry name" value="DivIC"/>
</dbReference>
<name>A0ABW4BLD7_9LACO</name>
<feature type="coiled-coil region" evidence="1">
    <location>
        <begin position="61"/>
        <end position="102"/>
    </location>
</feature>
<keyword evidence="2" id="KW-0472">Membrane</keyword>
<proteinExistence type="predicted"/>
<sequence>MQAPKKPNTKVTSLNNDFVIESQQQAVVAKQQRSTRLVHRRRLLAIFAIFILCLIFFGVQIMRAQNTNRQLQAQVTQQQKALREVQSTKQNLKVQVDQLHDDDYLNKLIRYKYDYSKNGEIIFSLPENGGITKDANPKN</sequence>
<evidence type="ECO:0000256" key="1">
    <source>
        <dbReference type="SAM" id="Coils"/>
    </source>
</evidence>
<evidence type="ECO:0000313" key="3">
    <source>
        <dbReference type="EMBL" id="MFD1410390.1"/>
    </source>
</evidence>
<feature type="transmembrane region" description="Helical" evidence="2">
    <location>
        <begin position="43"/>
        <end position="62"/>
    </location>
</feature>
<dbReference type="PANTHER" id="PTHR40027">
    <property type="entry name" value="CELL DIVISION PROTEIN DIVIC"/>
    <property type="match status" value="1"/>
</dbReference>